<dbReference type="InterPro" id="IPR022398">
    <property type="entry name" value="Peptidase_S8_His-AS"/>
</dbReference>
<evidence type="ECO:0000256" key="3">
    <source>
        <dbReference type="ARBA" id="ARBA00022525"/>
    </source>
</evidence>
<dbReference type="AlphaFoldDB" id="A0A7X0RX60"/>
<evidence type="ECO:0000259" key="10">
    <source>
        <dbReference type="Pfam" id="PF00082"/>
    </source>
</evidence>
<evidence type="ECO:0000256" key="1">
    <source>
        <dbReference type="ARBA" id="ARBA00004613"/>
    </source>
</evidence>
<dbReference type="RefSeq" id="WP_185673138.1">
    <property type="nucleotide sequence ID" value="NZ_JACJVP010000070.1"/>
</dbReference>
<feature type="compositionally biased region" description="Pro residues" evidence="9">
    <location>
        <begin position="28"/>
        <end position="39"/>
    </location>
</feature>
<dbReference type="EMBL" id="JACJVP010000070">
    <property type="protein sequence ID" value="MBB6675282.1"/>
    <property type="molecule type" value="Genomic_DNA"/>
</dbReference>
<dbReference type="Gene3D" id="3.40.50.200">
    <property type="entry name" value="Peptidase S8/S53 domain"/>
    <property type="match status" value="1"/>
</dbReference>
<keyword evidence="12" id="KW-1185">Reference proteome</keyword>
<feature type="active site" description="Charge relay system" evidence="7">
    <location>
        <position position="553"/>
    </location>
</feature>
<dbReference type="Pfam" id="PF00082">
    <property type="entry name" value="Peptidase_S8"/>
    <property type="match status" value="1"/>
</dbReference>
<evidence type="ECO:0000256" key="6">
    <source>
        <dbReference type="ARBA" id="ARBA00022825"/>
    </source>
</evidence>
<evidence type="ECO:0000313" key="11">
    <source>
        <dbReference type="EMBL" id="MBB6675282.1"/>
    </source>
</evidence>
<keyword evidence="3" id="KW-0964">Secreted</keyword>
<comment type="subcellular location">
    <subcellularLocation>
        <location evidence="1">Secreted</location>
    </subcellularLocation>
</comment>
<feature type="domain" description="Peptidase S8/S53" evidence="10">
    <location>
        <begin position="358"/>
        <end position="601"/>
    </location>
</feature>
<evidence type="ECO:0000256" key="7">
    <source>
        <dbReference type="PROSITE-ProRule" id="PRU01240"/>
    </source>
</evidence>
<name>A0A7X0RX60_9BACL</name>
<dbReference type="Proteomes" id="UP000547209">
    <property type="component" value="Unassembled WGS sequence"/>
</dbReference>
<keyword evidence="5 7" id="KW-0378">Hydrolase</keyword>
<dbReference type="InterPro" id="IPR034084">
    <property type="entry name" value="Thermitase-like_dom"/>
</dbReference>
<protein>
    <submittedName>
        <fullName evidence="11">Peptidase S8</fullName>
    </submittedName>
</protein>
<organism evidence="11 12">
    <name type="scientific">Cohnella nanjingensis</name>
    <dbReference type="NCBI Taxonomy" id="1387779"/>
    <lineage>
        <taxon>Bacteria</taxon>
        <taxon>Bacillati</taxon>
        <taxon>Bacillota</taxon>
        <taxon>Bacilli</taxon>
        <taxon>Bacillales</taxon>
        <taxon>Paenibacillaceae</taxon>
        <taxon>Cohnella</taxon>
    </lineage>
</organism>
<dbReference type="InterPro" id="IPR036852">
    <property type="entry name" value="Peptidase_S8/S53_dom_sf"/>
</dbReference>
<dbReference type="SUPFAM" id="SSF52743">
    <property type="entry name" value="Subtilisin-like"/>
    <property type="match status" value="1"/>
</dbReference>
<dbReference type="PROSITE" id="PS00138">
    <property type="entry name" value="SUBTILASE_SER"/>
    <property type="match status" value="1"/>
</dbReference>
<evidence type="ECO:0000256" key="2">
    <source>
        <dbReference type="ARBA" id="ARBA00011073"/>
    </source>
</evidence>
<keyword evidence="6 7" id="KW-0720">Serine protease</keyword>
<comment type="caution">
    <text evidence="11">The sequence shown here is derived from an EMBL/GenBank/DDBJ whole genome shotgun (WGS) entry which is preliminary data.</text>
</comment>
<feature type="region of interest" description="Disordered" evidence="9">
    <location>
        <begin position="28"/>
        <end position="54"/>
    </location>
</feature>
<dbReference type="PROSITE" id="PS00136">
    <property type="entry name" value="SUBTILASE_ASP"/>
    <property type="match status" value="1"/>
</dbReference>
<evidence type="ECO:0000313" key="12">
    <source>
        <dbReference type="Proteomes" id="UP000547209"/>
    </source>
</evidence>
<dbReference type="InterPro" id="IPR015500">
    <property type="entry name" value="Peptidase_S8_subtilisin-rel"/>
</dbReference>
<dbReference type="PRINTS" id="PR00723">
    <property type="entry name" value="SUBTILISIN"/>
</dbReference>
<dbReference type="PANTHER" id="PTHR43399:SF4">
    <property type="entry name" value="CELL WALL-ASSOCIATED PROTEASE"/>
    <property type="match status" value="1"/>
</dbReference>
<dbReference type="InterPro" id="IPR023827">
    <property type="entry name" value="Peptidase_S8_Asp-AS"/>
</dbReference>
<sequence>MRRFALLGLLFTAAVTLMVFPLIVPQKPAPQASPSPPAAVAPRALSAKHEAHDKRLSLQRDMDATAQLCRIECKQDVGALLHGAHALSATDSDRRGRTLRQMAQAHPHFQALEWREGEKTVTAGTVPDGLRQAGDGAWARGREALKKGAGYESPSFELKGKRYFVLAEPGDRPGEGIAALIREDIVSQVEKHQLRNLRLVPYPSEGRYRIESVKPNTLKDTTVTNGEDNGNASHYAIDEVVVKFRRALTASELLRLRKELQLTVVRRHRGHIYLFRSKRYKTEQLIVYFRNKWNPVFAEPHYLYLTNGMKPAAAPRLSAKAAPPPADLVPNDTLYSKYQWNLPEIATEQGWRVTKGNRDVVVAVVDTGVQLDHPDLQGRLVDGTNIVDPSAPPNDDVGHGTHVAGIIAAEVNNHEGVAGMTWYTKIMPVKALDSTGAGTTYSVAEGIIWATDHGAQVINLSLGNYAQAQFLHDAIKYAYDQGVVVVAASGNDNTDRPGYPAAYPEVIAVGATDPDEARAAYSNYGSYIDVAAPGTQIASTYPGSRYAALSGTSMASPHVSALASLIRAANPQMTNVNVAELMRKTAKDLGAAGKDNDFGYGQIDVRAAVSAAGGGAVSAPASAPSGAAEASKAAGAETKLLTARLLDRLQQLLSSFLGKR</sequence>
<evidence type="ECO:0000256" key="5">
    <source>
        <dbReference type="ARBA" id="ARBA00022801"/>
    </source>
</evidence>
<evidence type="ECO:0000256" key="4">
    <source>
        <dbReference type="ARBA" id="ARBA00022670"/>
    </source>
</evidence>
<gene>
    <name evidence="11" type="ORF">H7C19_31950</name>
</gene>
<dbReference type="PROSITE" id="PS51892">
    <property type="entry name" value="SUBTILASE"/>
    <property type="match status" value="1"/>
</dbReference>
<dbReference type="GO" id="GO:0005576">
    <property type="term" value="C:extracellular region"/>
    <property type="evidence" value="ECO:0007669"/>
    <property type="project" value="UniProtKB-SubCell"/>
</dbReference>
<dbReference type="GO" id="GO:0004252">
    <property type="term" value="F:serine-type endopeptidase activity"/>
    <property type="evidence" value="ECO:0007669"/>
    <property type="project" value="UniProtKB-UniRule"/>
</dbReference>
<comment type="similarity">
    <text evidence="2 7 8">Belongs to the peptidase S8 family.</text>
</comment>
<dbReference type="CDD" id="cd07484">
    <property type="entry name" value="Peptidases_S8_Thermitase_like"/>
    <property type="match status" value="1"/>
</dbReference>
<feature type="active site" description="Charge relay system" evidence="7">
    <location>
        <position position="366"/>
    </location>
</feature>
<evidence type="ECO:0000256" key="8">
    <source>
        <dbReference type="RuleBase" id="RU003355"/>
    </source>
</evidence>
<dbReference type="InterPro" id="IPR000209">
    <property type="entry name" value="Peptidase_S8/S53_dom"/>
</dbReference>
<keyword evidence="4 7" id="KW-0645">Protease</keyword>
<evidence type="ECO:0000256" key="9">
    <source>
        <dbReference type="SAM" id="MobiDB-lite"/>
    </source>
</evidence>
<feature type="active site" description="Charge relay system" evidence="7">
    <location>
        <position position="399"/>
    </location>
</feature>
<dbReference type="InterPro" id="IPR051048">
    <property type="entry name" value="Peptidase_S8/S53_subtilisin"/>
</dbReference>
<dbReference type="PANTHER" id="PTHR43399">
    <property type="entry name" value="SUBTILISIN-RELATED"/>
    <property type="match status" value="1"/>
</dbReference>
<proteinExistence type="inferred from homology"/>
<dbReference type="GO" id="GO:0006508">
    <property type="term" value="P:proteolysis"/>
    <property type="evidence" value="ECO:0007669"/>
    <property type="project" value="UniProtKB-KW"/>
</dbReference>
<accession>A0A7X0RX60</accession>
<reference evidence="11 12" key="1">
    <citation type="submission" date="2020-08" db="EMBL/GenBank/DDBJ databases">
        <title>Cohnella phylogeny.</title>
        <authorList>
            <person name="Dunlap C."/>
        </authorList>
    </citation>
    <scope>NUCLEOTIDE SEQUENCE [LARGE SCALE GENOMIC DNA]</scope>
    <source>
        <strain evidence="11 12">DSM 28246</strain>
    </source>
</reference>
<dbReference type="InterPro" id="IPR023828">
    <property type="entry name" value="Peptidase_S8_Ser-AS"/>
</dbReference>
<dbReference type="PROSITE" id="PS00137">
    <property type="entry name" value="SUBTILASE_HIS"/>
    <property type="match status" value="1"/>
</dbReference>